<evidence type="ECO:0000256" key="2">
    <source>
        <dbReference type="SAM" id="SignalP"/>
    </source>
</evidence>
<dbReference type="InterPro" id="IPR023393">
    <property type="entry name" value="START-like_dom_sf"/>
</dbReference>
<protein>
    <submittedName>
        <fullName evidence="4">SRPBCC domain-containing protein</fullName>
    </submittedName>
</protein>
<sequence>MPFSERTVFRSFLMLVCLTSVCWLAASNASAQSEVSETGVVETLSEYPIPSQTIVLPVSVTDAWAAFTTSEGYSSWAAPFAVVDLRVNGTIEASYAENAVAGDPANIVISIPAYLPERLLVMKTIQAPPGFATPELLDRLVSIVEFEAVGPSRTRITLSAVGYTDEDEEMRTGFLRANAWVLGQLHAYLTGDTASE</sequence>
<dbReference type="Pfam" id="PF08327">
    <property type="entry name" value="AHSA1"/>
    <property type="match status" value="1"/>
</dbReference>
<proteinExistence type="inferred from homology"/>
<dbReference type="SUPFAM" id="SSF55961">
    <property type="entry name" value="Bet v1-like"/>
    <property type="match status" value="1"/>
</dbReference>
<evidence type="ECO:0000313" key="4">
    <source>
        <dbReference type="EMBL" id="MEE2527354.1"/>
    </source>
</evidence>
<dbReference type="Gene3D" id="3.30.530.20">
    <property type="match status" value="1"/>
</dbReference>
<comment type="caution">
    <text evidence="4">The sequence shown here is derived from an EMBL/GenBank/DDBJ whole genome shotgun (WGS) entry which is preliminary data.</text>
</comment>
<dbReference type="Proteomes" id="UP001354971">
    <property type="component" value="Unassembled WGS sequence"/>
</dbReference>
<accession>A0ABU7LVJ1</accession>
<reference evidence="4 5" key="1">
    <citation type="submission" date="2024-01" db="EMBL/GenBank/DDBJ databases">
        <title>Hyphobacterium bacterium isolated from marine sediment.</title>
        <authorList>
            <person name="Zhao S."/>
        </authorList>
    </citation>
    <scope>NUCLEOTIDE SEQUENCE [LARGE SCALE GENOMIC DNA]</scope>
    <source>
        <strain evidence="5">HN65</strain>
    </source>
</reference>
<evidence type="ECO:0000313" key="5">
    <source>
        <dbReference type="Proteomes" id="UP001354971"/>
    </source>
</evidence>
<evidence type="ECO:0000256" key="1">
    <source>
        <dbReference type="ARBA" id="ARBA00006817"/>
    </source>
</evidence>
<dbReference type="RefSeq" id="WP_330200016.1">
    <property type="nucleotide sequence ID" value="NZ_JAZDRP010000012.1"/>
</dbReference>
<dbReference type="EMBL" id="JAZDRP010000012">
    <property type="protein sequence ID" value="MEE2527354.1"/>
    <property type="molecule type" value="Genomic_DNA"/>
</dbReference>
<feature type="signal peptide" evidence="2">
    <location>
        <begin position="1"/>
        <end position="25"/>
    </location>
</feature>
<name>A0ABU7LVJ1_9PROT</name>
<gene>
    <name evidence="4" type="ORF">V0U79_13385</name>
</gene>
<keyword evidence="2" id="KW-0732">Signal</keyword>
<organism evidence="4 5">
    <name type="scientific">Hyphobacterium lacteum</name>
    <dbReference type="NCBI Taxonomy" id="3116575"/>
    <lineage>
        <taxon>Bacteria</taxon>
        <taxon>Pseudomonadati</taxon>
        <taxon>Pseudomonadota</taxon>
        <taxon>Alphaproteobacteria</taxon>
        <taxon>Maricaulales</taxon>
        <taxon>Maricaulaceae</taxon>
        <taxon>Hyphobacterium</taxon>
    </lineage>
</organism>
<keyword evidence="5" id="KW-1185">Reference proteome</keyword>
<evidence type="ECO:0000259" key="3">
    <source>
        <dbReference type="Pfam" id="PF08327"/>
    </source>
</evidence>
<dbReference type="InterPro" id="IPR013538">
    <property type="entry name" value="ASHA1/2-like_C"/>
</dbReference>
<feature type="domain" description="Activator of Hsp90 ATPase homologue 1/2-like C-terminal" evidence="3">
    <location>
        <begin position="58"/>
        <end position="171"/>
    </location>
</feature>
<comment type="similarity">
    <text evidence="1">Belongs to the AHA1 family.</text>
</comment>
<feature type="chain" id="PRO_5046906163" evidence="2">
    <location>
        <begin position="26"/>
        <end position="196"/>
    </location>
</feature>